<dbReference type="VEuPathDB" id="TriTrypDB:BSAL_74095"/>
<keyword evidence="5" id="KW-1185">Reference proteome</keyword>
<evidence type="ECO:0000313" key="4">
    <source>
        <dbReference type="EMBL" id="CUG08558.1"/>
    </source>
</evidence>
<gene>
    <name evidence="4" type="ORF">BSAL_74095</name>
</gene>
<feature type="region of interest" description="Disordered" evidence="2">
    <location>
        <begin position="13"/>
        <end position="57"/>
    </location>
</feature>
<feature type="compositionally biased region" description="Acidic residues" evidence="2">
    <location>
        <begin position="37"/>
        <end position="49"/>
    </location>
</feature>
<name>A0A0S4J1H2_BODSA</name>
<reference evidence="5" key="1">
    <citation type="submission" date="2015-09" db="EMBL/GenBank/DDBJ databases">
        <authorList>
            <consortium name="Pathogen Informatics"/>
        </authorList>
    </citation>
    <scope>NUCLEOTIDE SEQUENCE [LARGE SCALE GENOMIC DNA]</scope>
    <source>
        <strain evidence="5">Lake Konstanz</strain>
    </source>
</reference>
<keyword evidence="3 4" id="KW-0812">Transmembrane</keyword>
<feature type="compositionally biased region" description="Polar residues" evidence="2">
    <location>
        <begin position="130"/>
        <end position="147"/>
    </location>
</feature>
<keyword evidence="1" id="KW-0175">Coiled coil</keyword>
<evidence type="ECO:0000256" key="1">
    <source>
        <dbReference type="SAM" id="Coils"/>
    </source>
</evidence>
<feature type="region of interest" description="Disordered" evidence="2">
    <location>
        <begin position="108"/>
        <end position="147"/>
    </location>
</feature>
<proteinExistence type="predicted"/>
<accession>A0A0S4J1H2</accession>
<evidence type="ECO:0000313" key="5">
    <source>
        <dbReference type="Proteomes" id="UP000051952"/>
    </source>
</evidence>
<keyword evidence="3" id="KW-1133">Transmembrane helix</keyword>
<feature type="coiled-coil region" evidence="1">
    <location>
        <begin position="348"/>
        <end position="438"/>
    </location>
</feature>
<protein>
    <submittedName>
        <fullName evidence="4">Transmembrane protein, putative</fullName>
    </submittedName>
</protein>
<dbReference type="Proteomes" id="UP000051952">
    <property type="component" value="Unassembled WGS sequence"/>
</dbReference>
<evidence type="ECO:0000256" key="3">
    <source>
        <dbReference type="SAM" id="Phobius"/>
    </source>
</evidence>
<dbReference type="OMA" id="WWKELRL"/>
<organism evidence="4 5">
    <name type="scientific">Bodo saltans</name>
    <name type="common">Flagellated protozoan</name>
    <dbReference type="NCBI Taxonomy" id="75058"/>
    <lineage>
        <taxon>Eukaryota</taxon>
        <taxon>Discoba</taxon>
        <taxon>Euglenozoa</taxon>
        <taxon>Kinetoplastea</taxon>
        <taxon>Metakinetoplastina</taxon>
        <taxon>Eubodonida</taxon>
        <taxon>Bodonidae</taxon>
        <taxon>Bodo</taxon>
    </lineage>
</organism>
<keyword evidence="3" id="KW-0472">Membrane</keyword>
<sequence length="607" mass="66961">MDALFRRLQEVTELPSSLGSAADAPDATTDHSRLPPLEDDDDLDADELAEQLREARRDAAEYQTKWESLRTESSKLNEEYAAYKTKVQTWREQVRVARAQDRKTIELLRNSNASSGGATSSADHDGNVEGPTTTVAGPSSTSANGSSTEAIYVSSLEEQVRTLKDAVRQGNDERNAIRLEFKRAQDHHQEELRKLSEVSSSVGTVMTQASSNPNEQQGGAVATTAHATMVLQMRIDAKDVEVHQLRQNVEELERQNEALAEEARSFADAVQRLESAHTAQLSQTQGLLDEHRQVQYIRSLESEIRMWKAEAQAARVGLTPIATSSSSLKDETHSSSSPSAATAVEEEMMSLRLVLQDKEELLKDIRAQMADLSVEASLREESIERMFNDCREIEEQLMSKQAEIAAVCRDRDAWQHRSEEAERVAREMKSEAEDLADKLVVTQGQLSKLSKDHTQVGDVLRSLRLQLAAAATAAAASSPSHSGAGNKSDAGGRVLVAAGDDIGGNDSSTASFAASLVSEVANVLSSRAHQLRNVSAAQEQVHRFWTDMMARRRTLWTNTRWKVNLLVVLFLFLVLLFSFYQGLSAIDESSVEEALKKCEGELKALRK</sequence>
<evidence type="ECO:0000256" key="2">
    <source>
        <dbReference type="SAM" id="MobiDB-lite"/>
    </source>
</evidence>
<feature type="coiled-coil region" evidence="1">
    <location>
        <begin position="235"/>
        <end position="276"/>
    </location>
</feature>
<feature type="transmembrane region" description="Helical" evidence="3">
    <location>
        <begin position="561"/>
        <end position="580"/>
    </location>
</feature>
<feature type="compositionally biased region" description="Low complexity" evidence="2">
    <location>
        <begin position="110"/>
        <end position="121"/>
    </location>
</feature>
<dbReference type="EMBL" id="CYKH01000639">
    <property type="protein sequence ID" value="CUG08558.1"/>
    <property type="molecule type" value="Genomic_DNA"/>
</dbReference>
<dbReference type="AlphaFoldDB" id="A0A0S4J1H2"/>